<reference evidence="3" key="1">
    <citation type="submission" date="2015-12" db="EMBL/GenBank/DDBJ databases">
        <authorList>
            <person name="Sencilo A."/>
            <person name="Bamford D.H."/>
            <person name="Roine E."/>
        </authorList>
    </citation>
    <scope>NUCLEOTIDE SEQUENCE [LARGE SCALE GENOMIC DNA]</scope>
</reference>
<evidence type="ECO:0000313" key="3">
    <source>
        <dbReference type="Proteomes" id="UP000225722"/>
    </source>
</evidence>
<accession>A0A1L2BX08</accession>
<sequence length="222" mass="24657">MKQLTKVKQMSDLAIFSENNDTEKKPTSNGATAGSMTKKGKGGGLSKRNANKNALANAVPPEAIQNIEIINRKFGAEFTPALLAKLTEVADSWEANYTQERMLEEALVIAADKRSRDAAVEGRQRAQLQIKRRELLALKSEAEEWMENTFDTFISKQLGAGLPVAYVQQLATSQAANFHVDLNDFKLKEDGSWGEFAPVFIHEDEIELTTQRLIEMGVEVEN</sequence>
<keyword evidence="3" id="KW-1185">Reference proteome</keyword>
<organism evidence="2 3">
    <name type="scientific">Nodularia phage vB_NpeS-2AV2</name>
    <dbReference type="NCBI Taxonomy" id="1777122"/>
    <lineage>
        <taxon>Viruses</taxon>
        <taxon>Duplodnaviria</taxon>
        <taxon>Heunggongvirae</taxon>
        <taxon>Uroviricota</taxon>
        <taxon>Caudoviricetes</taxon>
        <taxon>Ravarandavirus</taxon>
        <taxon>Ravarandavirus rv2AV2</taxon>
    </lineage>
</organism>
<evidence type="ECO:0000313" key="2">
    <source>
        <dbReference type="EMBL" id="ALY07565.1"/>
    </source>
</evidence>
<evidence type="ECO:0000256" key="1">
    <source>
        <dbReference type="SAM" id="MobiDB-lite"/>
    </source>
</evidence>
<feature type="region of interest" description="Disordered" evidence="1">
    <location>
        <begin position="15"/>
        <end position="49"/>
    </location>
</feature>
<proteinExistence type="predicted"/>
<gene>
    <name evidence="2" type="ORF">2AV2_113</name>
</gene>
<dbReference type="Proteomes" id="UP000225722">
    <property type="component" value="Segment"/>
</dbReference>
<protein>
    <submittedName>
        <fullName evidence="2">Uncharacterized protein</fullName>
    </submittedName>
</protein>
<dbReference type="EMBL" id="KU230356">
    <property type="protein sequence ID" value="ALY07565.1"/>
    <property type="molecule type" value="Genomic_DNA"/>
</dbReference>
<name>A0A1L2BX08_9CAUD</name>